<evidence type="ECO:0000313" key="2">
    <source>
        <dbReference type="Proteomes" id="UP001227268"/>
    </source>
</evidence>
<keyword evidence="2" id="KW-1185">Reference proteome</keyword>
<organism evidence="1 2">
    <name type="scientific">Naganishia friedmannii</name>
    <dbReference type="NCBI Taxonomy" id="89922"/>
    <lineage>
        <taxon>Eukaryota</taxon>
        <taxon>Fungi</taxon>
        <taxon>Dikarya</taxon>
        <taxon>Basidiomycota</taxon>
        <taxon>Agaricomycotina</taxon>
        <taxon>Tremellomycetes</taxon>
        <taxon>Filobasidiales</taxon>
        <taxon>Filobasidiaceae</taxon>
        <taxon>Naganishia</taxon>
    </lineage>
</organism>
<evidence type="ECO:0000313" key="1">
    <source>
        <dbReference type="EMBL" id="KAJ9092024.1"/>
    </source>
</evidence>
<comment type="caution">
    <text evidence="1">The sequence shown here is derived from an EMBL/GenBank/DDBJ whole genome shotgun (WGS) entry which is preliminary data.</text>
</comment>
<reference evidence="1" key="1">
    <citation type="submission" date="2023-04" db="EMBL/GenBank/DDBJ databases">
        <title>Draft Genome sequencing of Naganishia species isolated from polar environments using Oxford Nanopore Technology.</title>
        <authorList>
            <person name="Leo P."/>
            <person name="Venkateswaran K."/>
        </authorList>
    </citation>
    <scope>NUCLEOTIDE SEQUENCE</scope>
    <source>
        <strain evidence="1">MNA-CCFEE 5423</strain>
    </source>
</reference>
<proteinExistence type="predicted"/>
<gene>
    <name evidence="1" type="ORF">QFC21_007004</name>
</gene>
<protein>
    <submittedName>
        <fullName evidence="1">Uncharacterized protein</fullName>
    </submittedName>
</protein>
<sequence>MELQPMPNFKYVQQCEERQTQKQRPVQACSECRRRKSKCDRKFPCGPCKLRGEQSICQEYVNPNSEFLTGYTDVRDFDALVQHIRDVERVMGTMIGTIQQLESRLGEFTKAQNGSAIELAPLQTEMTPMSRSPVGPIDNGRPDNSRRTTETFLPRDQEMLPLQPPTTQLPDSRDLTRTRFESPVQNARSLSRSTSPMIEDSRRIARQSVRPHWADSEIQRDSESTEAADRERTRNFVEFSRAPSLTDHHAALILEDLAFDRTSNVERQNPENNGKYSSF</sequence>
<accession>A0ACC2UZ68</accession>
<name>A0ACC2UZ68_9TREE</name>
<dbReference type="Proteomes" id="UP001227268">
    <property type="component" value="Unassembled WGS sequence"/>
</dbReference>
<dbReference type="EMBL" id="JASBWT010000043">
    <property type="protein sequence ID" value="KAJ9092024.1"/>
    <property type="molecule type" value="Genomic_DNA"/>
</dbReference>